<evidence type="ECO:0000256" key="5">
    <source>
        <dbReference type="ARBA" id="ARBA00022842"/>
    </source>
</evidence>
<dbReference type="InterPro" id="IPR029044">
    <property type="entry name" value="Nucleotide-diphossugar_trans"/>
</dbReference>
<reference evidence="9 10" key="1">
    <citation type="submission" date="2016-10" db="EMBL/GenBank/DDBJ databases">
        <authorList>
            <person name="Varghese N."/>
            <person name="Submissions S."/>
        </authorList>
    </citation>
    <scope>NUCLEOTIDE SEQUENCE [LARGE SCALE GENOMIC DNA]</scope>
    <source>
        <strain evidence="9 10">CGMCC 1.6377</strain>
    </source>
</reference>
<proteinExistence type="predicted"/>
<dbReference type="PANTHER" id="PTHR19136:SF81">
    <property type="entry name" value="MOLYBDENUM COFACTOR GUANYLYLTRANSFERASE"/>
    <property type="match status" value="1"/>
</dbReference>
<evidence type="ECO:0000256" key="4">
    <source>
        <dbReference type="ARBA" id="ARBA00022741"/>
    </source>
</evidence>
<keyword evidence="4" id="KW-0547">Nucleotide-binding</keyword>
<dbReference type="GO" id="GO:0005525">
    <property type="term" value="F:GTP binding"/>
    <property type="evidence" value="ECO:0007669"/>
    <property type="project" value="UniProtKB-KW"/>
</dbReference>
<protein>
    <submittedName>
        <fullName evidence="9">Molybdopterin-guanine dinucleotide biosynthesis protein A</fullName>
    </submittedName>
</protein>
<evidence type="ECO:0000256" key="3">
    <source>
        <dbReference type="ARBA" id="ARBA00022723"/>
    </source>
</evidence>
<dbReference type="CDD" id="cd02503">
    <property type="entry name" value="MobA"/>
    <property type="match status" value="1"/>
</dbReference>
<dbReference type="InterPro" id="IPR013482">
    <property type="entry name" value="Molybde_CF_guanTrfase"/>
</dbReference>
<evidence type="ECO:0000256" key="6">
    <source>
        <dbReference type="ARBA" id="ARBA00023134"/>
    </source>
</evidence>
<evidence type="ECO:0000256" key="2">
    <source>
        <dbReference type="ARBA" id="ARBA00022679"/>
    </source>
</evidence>
<dbReference type="EMBL" id="FOPZ01000019">
    <property type="protein sequence ID" value="SFH69775.1"/>
    <property type="molecule type" value="Genomic_DNA"/>
</dbReference>
<dbReference type="GO" id="GO:0046872">
    <property type="term" value="F:metal ion binding"/>
    <property type="evidence" value="ECO:0007669"/>
    <property type="project" value="UniProtKB-KW"/>
</dbReference>
<evidence type="ECO:0000256" key="1">
    <source>
        <dbReference type="ARBA" id="ARBA00022490"/>
    </source>
</evidence>
<accession>A0A1I3C5B0</accession>
<dbReference type="Proteomes" id="UP000323537">
    <property type="component" value="Unassembled WGS sequence"/>
</dbReference>
<dbReference type="OrthoDB" id="28434at2157"/>
<evidence type="ECO:0000256" key="7">
    <source>
        <dbReference type="ARBA" id="ARBA00023150"/>
    </source>
</evidence>
<gene>
    <name evidence="9" type="ORF">SAMN04488066_11922</name>
</gene>
<organism evidence="9 10">
    <name type="scientific">Halorubrum aquaticum</name>
    <dbReference type="NCBI Taxonomy" id="387340"/>
    <lineage>
        <taxon>Archaea</taxon>
        <taxon>Methanobacteriati</taxon>
        <taxon>Methanobacteriota</taxon>
        <taxon>Stenosarchaea group</taxon>
        <taxon>Halobacteria</taxon>
        <taxon>Halobacteriales</taxon>
        <taxon>Haloferacaceae</taxon>
        <taxon>Halorubrum</taxon>
    </lineage>
</organism>
<dbReference type="RefSeq" id="WP_149785262.1">
    <property type="nucleotide sequence ID" value="NZ_BAAADP010000003.1"/>
</dbReference>
<dbReference type="AlphaFoldDB" id="A0A1I3C5B0"/>
<keyword evidence="10" id="KW-1185">Reference proteome</keyword>
<keyword evidence="1" id="KW-0963">Cytoplasm</keyword>
<dbReference type="InterPro" id="IPR025877">
    <property type="entry name" value="MobA-like_NTP_Trfase"/>
</dbReference>
<evidence type="ECO:0000313" key="9">
    <source>
        <dbReference type="EMBL" id="SFH69775.1"/>
    </source>
</evidence>
<dbReference type="Pfam" id="PF12804">
    <property type="entry name" value="NTP_transf_3"/>
    <property type="match status" value="1"/>
</dbReference>
<name>A0A1I3C5B0_9EURY</name>
<dbReference type="GO" id="GO:0016779">
    <property type="term" value="F:nucleotidyltransferase activity"/>
    <property type="evidence" value="ECO:0007669"/>
    <property type="project" value="UniProtKB-ARBA"/>
</dbReference>
<keyword evidence="7" id="KW-0501">Molybdenum cofactor biosynthesis</keyword>
<dbReference type="GO" id="GO:0006777">
    <property type="term" value="P:Mo-molybdopterin cofactor biosynthetic process"/>
    <property type="evidence" value="ECO:0007669"/>
    <property type="project" value="UniProtKB-KW"/>
</dbReference>
<dbReference type="PANTHER" id="PTHR19136">
    <property type="entry name" value="MOLYBDENUM COFACTOR GUANYLYLTRANSFERASE"/>
    <property type="match status" value="1"/>
</dbReference>
<dbReference type="Gene3D" id="3.90.550.10">
    <property type="entry name" value="Spore Coat Polysaccharide Biosynthesis Protein SpsA, Chain A"/>
    <property type="match status" value="1"/>
</dbReference>
<evidence type="ECO:0000313" key="10">
    <source>
        <dbReference type="Proteomes" id="UP000323537"/>
    </source>
</evidence>
<keyword evidence="2" id="KW-0808">Transferase</keyword>
<keyword evidence="3" id="KW-0479">Metal-binding</keyword>
<keyword evidence="5" id="KW-0460">Magnesium</keyword>
<feature type="domain" description="MobA-like NTP transferase" evidence="8">
    <location>
        <begin position="4"/>
        <end position="181"/>
    </location>
</feature>
<keyword evidence="6" id="KW-0342">GTP-binding</keyword>
<dbReference type="SUPFAM" id="SSF53448">
    <property type="entry name" value="Nucleotide-diphospho-sugar transferases"/>
    <property type="match status" value="1"/>
</dbReference>
<sequence>MPTGAIIAGGRSTRFGDADKSVAELAGVPMIRRVADRLAGADDPVPPGAARAAGGDPVVDDLVVNCRPDQREAIAEALEGYPLPVRWALDDEPDRGPLAGIRNACRAAPGEYALVVACDVPFVDPTFAETLLSDAADAGADAAIPRLDDRWFQTTQAVYRADATAAACDRALARGDGKILAAVEELSVVRVDDSTIRERTTEHTFTNVNTREEFEAAEARLAEHV</sequence>
<evidence type="ECO:0000259" key="8">
    <source>
        <dbReference type="Pfam" id="PF12804"/>
    </source>
</evidence>